<dbReference type="Proteomes" id="UP001549920">
    <property type="component" value="Unassembled WGS sequence"/>
</dbReference>
<evidence type="ECO:0000313" key="4">
    <source>
        <dbReference type="Proteomes" id="UP001549920"/>
    </source>
</evidence>
<keyword evidence="2" id="KW-0732">Signal</keyword>
<accession>A0ABR3HH81</accession>
<feature type="signal peptide" evidence="2">
    <location>
        <begin position="1"/>
        <end position="19"/>
    </location>
</feature>
<reference evidence="3 4" key="1">
    <citation type="submission" date="2024-06" db="EMBL/GenBank/DDBJ databases">
        <title>A chromosome-level genome assembly of beet webworm, Loxostege sticticalis.</title>
        <authorList>
            <person name="Zhang Y."/>
        </authorList>
    </citation>
    <scope>NUCLEOTIDE SEQUENCE [LARGE SCALE GENOMIC DNA]</scope>
    <source>
        <strain evidence="3">AQ026</strain>
        <tissue evidence="3">Whole body</tissue>
    </source>
</reference>
<feature type="compositionally biased region" description="Basic and acidic residues" evidence="1">
    <location>
        <begin position="26"/>
        <end position="37"/>
    </location>
</feature>
<evidence type="ECO:0000256" key="1">
    <source>
        <dbReference type="SAM" id="MobiDB-lite"/>
    </source>
</evidence>
<comment type="caution">
    <text evidence="3">The sequence shown here is derived from an EMBL/GenBank/DDBJ whole genome shotgun (WGS) entry which is preliminary data.</text>
</comment>
<proteinExistence type="predicted"/>
<keyword evidence="4" id="KW-1185">Reference proteome</keyword>
<evidence type="ECO:0000313" key="3">
    <source>
        <dbReference type="EMBL" id="KAL0869760.1"/>
    </source>
</evidence>
<protein>
    <submittedName>
        <fullName evidence="3">Uncharacterized protein</fullName>
    </submittedName>
</protein>
<organism evidence="3 4">
    <name type="scientific">Loxostege sticticalis</name>
    <name type="common">Beet webworm moth</name>
    <dbReference type="NCBI Taxonomy" id="481309"/>
    <lineage>
        <taxon>Eukaryota</taxon>
        <taxon>Metazoa</taxon>
        <taxon>Ecdysozoa</taxon>
        <taxon>Arthropoda</taxon>
        <taxon>Hexapoda</taxon>
        <taxon>Insecta</taxon>
        <taxon>Pterygota</taxon>
        <taxon>Neoptera</taxon>
        <taxon>Endopterygota</taxon>
        <taxon>Lepidoptera</taxon>
        <taxon>Glossata</taxon>
        <taxon>Ditrysia</taxon>
        <taxon>Pyraloidea</taxon>
        <taxon>Crambidae</taxon>
        <taxon>Pyraustinae</taxon>
        <taxon>Loxostege</taxon>
    </lineage>
</organism>
<evidence type="ECO:0000256" key="2">
    <source>
        <dbReference type="SAM" id="SignalP"/>
    </source>
</evidence>
<feature type="chain" id="PRO_5045483020" evidence="2">
    <location>
        <begin position="20"/>
        <end position="63"/>
    </location>
</feature>
<gene>
    <name evidence="3" type="ORF">ABMA27_005988</name>
</gene>
<name>A0ABR3HH81_LOXSC</name>
<dbReference type="EMBL" id="JBEUOH010000019">
    <property type="protein sequence ID" value="KAL0869760.1"/>
    <property type="molecule type" value="Genomic_DNA"/>
</dbReference>
<sequence>MARFAVLFAILLLITMTTAAEDATPADDKVAPADATKDASTATTDLPKTNKTTGGGIITDDVK</sequence>
<feature type="region of interest" description="Disordered" evidence="1">
    <location>
        <begin position="23"/>
        <end position="63"/>
    </location>
</feature>